<dbReference type="Proteomes" id="UP000016932">
    <property type="component" value="Unassembled WGS sequence"/>
</dbReference>
<dbReference type="VEuPathDB" id="FungiDB:MYCFIDRAFT_172822"/>
<protein>
    <recommendedName>
        <fullName evidence="4">F-box domain-containing protein</fullName>
    </recommendedName>
</protein>
<evidence type="ECO:0008006" key="4">
    <source>
        <dbReference type="Google" id="ProtNLM"/>
    </source>
</evidence>
<dbReference type="EMBL" id="KB446557">
    <property type="protein sequence ID" value="EME83747.1"/>
    <property type="molecule type" value="Genomic_DNA"/>
</dbReference>
<dbReference type="AlphaFoldDB" id="M3B314"/>
<evidence type="ECO:0000313" key="3">
    <source>
        <dbReference type="Proteomes" id="UP000016932"/>
    </source>
</evidence>
<dbReference type="GeneID" id="19332865"/>
<feature type="compositionally biased region" description="Polar residues" evidence="1">
    <location>
        <begin position="219"/>
        <end position="232"/>
    </location>
</feature>
<dbReference type="RefSeq" id="XP_007924397.1">
    <property type="nucleotide sequence ID" value="XM_007926206.1"/>
</dbReference>
<proteinExistence type="predicted"/>
<sequence length="1167" mass="130900">MTADFGQTHGTETCCGHGEIARLKRRRQPPARFKLRTQGQTLLYLYDWIQSLESRGNWLTVSGFGSRLTAVTSTYQAFRAGRSPCQLVLVFLHVLSPDLFPSRCARFCSTEQWRGSNADQSTRHDLAEPWLRGMSTNSSKYLTSAKCLSRLSQKSSTFGLELMHLLIMHPALPRLGKCVPAASAMWFGVANMPHDMSATNTACRAEASARGPHCRAELSHSNSGHPSPTQDLTRQEAKMPKVKKPRKSRRLGPTSRTKQTDSPQPITQPLEQNSKILNLPKELLSHILSYTLTREAPIILHSNSSRRWRTELATLNALPLCWGSAKKDRSLDILLVSKAFYFAGVEAFYSSNTFQFGSVTALTKLLNSIDSDRKNCIQKIRLLQFCNPVMSGYELESPEEMSLKELKGAETIPAGLPGKLPRLKQVRIRCVANGCYFHSEKERVMVRGMIQDVLRNKWGELPEGVEVEIEVVGVCCYDIHAGARSVDCCRYVMSLFHQIRSITELLAPGDAVLAKSKLQSGFQAFSSPNDFRPCLPSKSNPILLSCGPDLIKPISQSPSATHIAFLALPCVLSRPTFPNDFRRRATVSSAALTLSNTSPNVSSRHTQTINHSGAPALPIQPDCGQYKISCQDPIFLPLRSAAGHKTLFLHLTSCVRHWRFGSLDGAVEGSRDALDSEELDGRPAEAFDDVSVIVGDEEEDVFEQLRDGERATCCGGSHGGCGSGVVLVLWQVISARGWLMKTRSLTLTHFGWIGPSAFTCIGVGILLASCPRWHFACSQDVLEQVRKQEVRGPRYAGMEKGKLHVHVHALQHDYLARLTLRHPLTWSDAASRNENNANLRSPKKVGRQSYQRQRPRSTILCRWRNISTTSLVNVDALQHHLRSPKLMSKQALGPIDPELQPGTHHLDPVPTSNTTSPRRIVNMPTAHFDSEQELFEAEDSPQKNLMDLFWIPKIGEKILLDMHPADVFSTLRTNRQFKAIIDNSPALQKRLFLAQLPEDETLTNFKTWSITPDTAWKPNTLLCPESRNDTQIPTSQKTPRRHFVHDLFPHAVLSCEWLHYPVNLPGDIQSWQIAHSKKQFTRIFVLRIQSQATHKEEEEEEEETFPARIPSAGEKMFLTDRPTFHFVQIVDLRGQKTDLLRWLRPGNLTGDFLICRICGSTWSTNER</sequence>
<evidence type="ECO:0000313" key="2">
    <source>
        <dbReference type="EMBL" id="EME83747.1"/>
    </source>
</evidence>
<evidence type="ECO:0000256" key="1">
    <source>
        <dbReference type="SAM" id="MobiDB-lite"/>
    </source>
</evidence>
<keyword evidence="3" id="KW-1185">Reference proteome</keyword>
<dbReference type="HOGENOM" id="CLU_274523_0_0_1"/>
<dbReference type="OrthoDB" id="3646615at2759"/>
<dbReference type="KEGG" id="pfj:MYCFIDRAFT_172822"/>
<reference evidence="2 3" key="1">
    <citation type="journal article" date="2012" name="PLoS Pathog.">
        <title>Diverse lifestyles and strategies of plant pathogenesis encoded in the genomes of eighteen Dothideomycetes fungi.</title>
        <authorList>
            <person name="Ohm R.A."/>
            <person name="Feau N."/>
            <person name="Henrissat B."/>
            <person name="Schoch C.L."/>
            <person name="Horwitz B.A."/>
            <person name="Barry K.W."/>
            <person name="Condon B.J."/>
            <person name="Copeland A.C."/>
            <person name="Dhillon B."/>
            <person name="Glaser F."/>
            <person name="Hesse C.N."/>
            <person name="Kosti I."/>
            <person name="LaButti K."/>
            <person name="Lindquist E.A."/>
            <person name="Lucas S."/>
            <person name="Salamov A.A."/>
            <person name="Bradshaw R.E."/>
            <person name="Ciuffetti L."/>
            <person name="Hamelin R.C."/>
            <person name="Kema G.H.J."/>
            <person name="Lawrence C."/>
            <person name="Scott J.A."/>
            <person name="Spatafora J.W."/>
            <person name="Turgeon B.G."/>
            <person name="de Wit P.J.G.M."/>
            <person name="Zhong S."/>
            <person name="Goodwin S.B."/>
            <person name="Grigoriev I.V."/>
        </authorList>
    </citation>
    <scope>NUCLEOTIDE SEQUENCE [LARGE SCALE GENOMIC DNA]</scope>
    <source>
        <strain evidence="2 3">CIRAD86</strain>
    </source>
</reference>
<feature type="region of interest" description="Disordered" evidence="1">
    <location>
        <begin position="213"/>
        <end position="273"/>
    </location>
</feature>
<feature type="compositionally biased region" description="Polar residues" evidence="1">
    <location>
        <begin position="254"/>
        <end position="273"/>
    </location>
</feature>
<feature type="compositionally biased region" description="Basic residues" evidence="1">
    <location>
        <begin position="240"/>
        <end position="250"/>
    </location>
</feature>
<name>M3B314_PSEFD</name>
<dbReference type="PANTHER" id="PTHR38790">
    <property type="entry name" value="2EXR DOMAIN-CONTAINING PROTEIN-RELATED"/>
    <property type="match status" value="1"/>
</dbReference>
<organism evidence="2 3">
    <name type="scientific">Pseudocercospora fijiensis (strain CIRAD86)</name>
    <name type="common">Black leaf streak disease fungus</name>
    <name type="synonym">Mycosphaerella fijiensis</name>
    <dbReference type="NCBI Taxonomy" id="383855"/>
    <lineage>
        <taxon>Eukaryota</taxon>
        <taxon>Fungi</taxon>
        <taxon>Dikarya</taxon>
        <taxon>Ascomycota</taxon>
        <taxon>Pezizomycotina</taxon>
        <taxon>Dothideomycetes</taxon>
        <taxon>Dothideomycetidae</taxon>
        <taxon>Mycosphaerellales</taxon>
        <taxon>Mycosphaerellaceae</taxon>
        <taxon>Pseudocercospora</taxon>
    </lineage>
</organism>
<gene>
    <name evidence="2" type="ORF">MYCFIDRAFT_172822</name>
</gene>
<feature type="region of interest" description="Disordered" evidence="1">
    <location>
        <begin position="900"/>
        <end position="919"/>
    </location>
</feature>
<accession>M3B314</accession>
<feature type="region of interest" description="Disordered" evidence="1">
    <location>
        <begin position="834"/>
        <end position="853"/>
    </location>
</feature>
<dbReference type="PANTHER" id="PTHR38790:SF4">
    <property type="entry name" value="2EXR DOMAIN-CONTAINING PROTEIN"/>
    <property type="match status" value="1"/>
</dbReference>